<sequence>MFHNTFRQKLIEDGVAPINKNINMNYRRLPHRRTISRLRATSSTTSQYFSNSNVSEHLYRMAFAQHISGTLPILIFTFLLESALINYIDCLFSTGEFVAWRP</sequence>
<protein>
    <submittedName>
        <fullName evidence="1">Uncharacterized protein</fullName>
    </submittedName>
</protein>
<evidence type="ECO:0000313" key="1">
    <source>
        <dbReference type="EMBL" id="VUZ48821.1"/>
    </source>
</evidence>
<dbReference type="AlphaFoldDB" id="A0A564YNG4"/>
<reference evidence="1 2" key="1">
    <citation type="submission" date="2019-07" db="EMBL/GenBank/DDBJ databases">
        <authorList>
            <person name="Jastrzebski P J."/>
            <person name="Paukszto L."/>
            <person name="Jastrzebski P J."/>
        </authorList>
    </citation>
    <scope>NUCLEOTIDE SEQUENCE [LARGE SCALE GENOMIC DNA]</scope>
    <source>
        <strain evidence="1 2">WMS-il1</strain>
    </source>
</reference>
<evidence type="ECO:0000313" key="2">
    <source>
        <dbReference type="Proteomes" id="UP000321570"/>
    </source>
</evidence>
<organism evidence="1 2">
    <name type="scientific">Hymenolepis diminuta</name>
    <name type="common">Rat tapeworm</name>
    <dbReference type="NCBI Taxonomy" id="6216"/>
    <lineage>
        <taxon>Eukaryota</taxon>
        <taxon>Metazoa</taxon>
        <taxon>Spiralia</taxon>
        <taxon>Lophotrochozoa</taxon>
        <taxon>Platyhelminthes</taxon>
        <taxon>Cestoda</taxon>
        <taxon>Eucestoda</taxon>
        <taxon>Cyclophyllidea</taxon>
        <taxon>Hymenolepididae</taxon>
        <taxon>Hymenolepis</taxon>
    </lineage>
</organism>
<dbReference type="Proteomes" id="UP000321570">
    <property type="component" value="Unassembled WGS sequence"/>
</dbReference>
<keyword evidence="2" id="KW-1185">Reference proteome</keyword>
<proteinExistence type="predicted"/>
<dbReference type="EMBL" id="CABIJS010000310">
    <property type="protein sequence ID" value="VUZ48821.1"/>
    <property type="molecule type" value="Genomic_DNA"/>
</dbReference>
<accession>A0A564YNG4</accession>
<gene>
    <name evidence="1" type="ORF">WMSIL1_LOCUS8004</name>
</gene>
<name>A0A564YNG4_HYMDI</name>